<proteinExistence type="predicted"/>
<gene>
    <name evidence="2" type="ORF">GON05_26060</name>
</gene>
<sequence>MIMQKRSAFLRLLTHEDFEGELKGGCRMKDRLSIQTNTEYIVDPSYFPVLVERLKEEHLQMRGQLAEIRTMAASLYSLEDCSIGMCKLIELQDLILSLVEELEQHSEWEESELFPLLQSFLPPTTALSVSRSVTVLEQDHDLAKRVVQTFVDGVNAMKVPIDEEFLHVMASELMTACLILLRHFTLEEELVYPLADRIVEQLS</sequence>
<comment type="caution">
    <text evidence="2">The sequence shown here is derived from an EMBL/GenBank/DDBJ whole genome shotgun (WGS) entry which is preliminary data.</text>
</comment>
<protein>
    <recommendedName>
        <fullName evidence="1">Hemerythrin-like domain-containing protein</fullName>
    </recommendedName>
</protein>
<accession>A0ABW9UF54</accession>
<dbReference type="Proteomes" id="UP000467637">
    <property type="component" value="Unassembled WGS sequence"/>
</dbReference>
<evidence type="ECO:0000313" key="2">
    <source>
        <dbReference type="EMBL" id="MVQ38096.1"/>
    </source>
</evidence>
<organism evidence="2 3">
    <name type="scientific">Paenibacillus anseongense</name>
    <dbReference type="NCBI Taxonomy" id="2682845"/>
    <lineage>
        <taxon>Bacteria</taxon>
        <taxon>Bacillati</taxon>
        <taxon>Bacillota</taxon>
        <taxon>Bacilli</taxon>
        <taxon>Bacillales</taxon>
        <taxon>Paenibacillaceae</taxon>
        <taxon>Paenibacillus</taxon>
    </lineage>
</organism>
<reference evidence="2 3" key="1">
    <citation type="submission" date="2019-12" db="EMBL/GenBank/DDBJ databases">
        <authorList>
            <person name="Huq M.A."/>
        </authorList>
    </citation>
    <scope>NUCLEOTIDE SEQUENCE [LARGE SCALE GENOMIC DNA]</scope>
    <source>
        <strain evidence="2 3">MAH-34</strain>
    </source>
</reference>
<dbReference type="EMBL" id="WSEM01000020">
    <property type="protein sequence ID" value="MVQ38096.1"/>
    <property type="molecule type" value="Genomic_DNA"/>
</dbReference>
<dbReference type="Gene3D" id="1.20.120.520">
    <property type="entry name" value="nmb1532 protein domain like"/>
    <property type="match status" value="1"/>
</dbReference>
<keyword evidence="3" id="KW-1185">Reference proteome</keyword>
<dbReference type="InterPro" id="IPR012312">
    <property type="entry name" value="Hemerythrin-like"/>
</dbReference>
<evidence type="ECO:0000259" key="1">
    <source>
        <dbReference type="Pfam" id="PF01814"/>
    </source>
</evidence>
<evidence type="ECO:0000313" key="3">
    <source>
        <dbReference type="Proteomes" id="UP000467637"/>
    </source>
</evidence>
<dbReference type="Pfam" id="PF01814">
    <property type="entry name" value="Hemerythrin"/>
    <property type="match status" value="1"/>
</dbReference>
<name>A0ABW9UF54_9BACL</name>
<feature type="domain" description="Hemerythrin-like" evidence="1">
    <location>
        <begin position="50"/>
        <end position="195"/>
    </location>
</feature>